<dbReference type="PROSITE" id="PS51257">
    <property type="entry name" value="PROKAR_LIPOPROTEIN"/>
    <property type="match status" value="1"/>
</dbReference>
<dbReference type="InterPro" id="IPR015943">
    <property type="entry name" value="WD40/YVTN_repeat-like_dom_sf"/>
</dbReference>
<comment type="caution">
    <text evidence="2">The sequence shown here is derived from an EMBL/GenBank/DDBJ whole genome shotgun (WGS) entry which is preliminary data.</text>
</comment>
<feature type="signal peptide" evidence="1">
    <location>
        <begin position="1"/>
        <end position="22"/>
    </location>
</feature>
<dbReference type="Gene3D" id="2.130.10.10">
    <property type="entry name" value="YVTN repeat-like/Quinoprotein amine dehydrogenase"/>
    <property type="match status" value="1"/>
</dbReference>
<protein>
    <recommendedName>
        <fullName evidence="4">YncE family protein</fullName>
    </recommendedName>
</protein>
<feature type="chain" id="PRO_5046718332" description="YncE family protein" evidence="1">
    <location>
        <begin position="23"/>
        <end position="359"/>
    </location>
</feature>
<evidence type="ECO:0000256" key="1">
    <source>
        <dbReference type="SAM" id="SignalP"/>
    </source>
</evidence>
<dbReference type="InterPro" id="IPR011048">
    <property type="entry name" value="Haem_d1_sf"/>
</dbReference>
<proteinExistence type="predicted"/>
<reference evidence="2 3" key="1">
    <citation type="submission" date="2020-05" db="EMBL/GenBank/DDBJ databases">
        <title>Distinct polysaccharide utilization as determinants for interspecies competition between intestinal Prevotella spp.</title>
        <authorList>
            <person name="Galvez E.J.C."/>
            <person name="Iljazovic A."/>
            <person name="Strowig T."/>
        </authorList>
    </citation>
    <scope>NUCLEOTIDE SEQUENCE [LARGE SCALE GENOMIC DNA]</scope>
    <source>
        <strain evidence="2 3">PCHR</strain>
    </source>
</reference>
<name>A0ABX2B1K1_9BACT</name>
<dbReference type="RefSeq" id="WP_172344848.1">
    <property type="nucleotide sequence ID" value="NZ_CATJFF010000049.1"/>
</dbReference>
<evidence type="ECO:0000313" key="2">
    <source>
        <dbReference type="EMBL" id="NPE25381.1"/>
    </source>
</evidence>
<evidence type="ECO:0000313" key="3">
    <source>
        <dbReference type="Proteomes" id="UP000820977"/>
    </source>
</evidence>
<organism evidence="2 3">
    <name type="scientific">Xylanibacter caecicola</name>
    <dbReference type="NCBI Taxonomy" id="2736294"/>
    <lineage>
        <taxon>Bacteria</taxon>
        <taxon>Pseudomonadati</taxon>
        <taxon>Bacteroidota</taxon>
        <taxon>Bacteroidia</taxon>
        <taxon>Bacteroidales</taxon>
        <taxon>Prevotellaceae</taxon>
        <taxon>Xylanibacter</taxon>
    </lineage>
</organism>
<accession>A0ABX2B1K1</accession>
<dbReference type="EMBL" id="JABKKJ010000011">
    <property type="protein sequence ID" value="NPE25381.1"/>
    <property type="molecule type" value="Genomic_DNA"/>
</dbReference>
<dbReference type="Proteomes" id="UP000820977">
    <property type="component" value="Unassembled WGS sequence"/>
</dbReference>
<sequence length="359" mass="40383">MKTSKMLLSVLCGLVLSFGFFSCSDDDSEDWSWKEGSKVELPRYRAFVLTEGTFKHNNSHLTFLDPAQDTIYTRDIYEAQNGIKLGDTANDMIEHDGDIYIVVNVSKVLLRLNGSGVELARYTDFATLGEPRNLVEEDGKLYVTCYGGYVARFDAKTLKPEKSVKVGNTPEQIIEHNGKLYCVNSGVASNTLSIIDINKFDKAESVEIMSNPFGIQEDNGHIYIMAYDANYKRYISLYNERTKTCTKIADAGNMYADGDNLYMANSTSPDYINYQTNYSIYNAKTGQTKEWKMTNLPAVMTQGTNTVYMIERNEYDGSFYIGLTNYFEDSKLYHIAADGKYISSVPAGGISPNSMIFIR</sequence>
<gene>
    <name evidence="2" type="ORF">HPS54_07645</name>
</gene>
<keyword evidence="3" id="KW-1185">Reference proteome</keyword>
<keyword evidence="1" id="KW-0732">Signal</keyword>
<evidence type="ECO:0008006" key="4">
    <source>
        <dbReference type="Google" id="ProtNLM"/>
    </source>
</evidence>
<dbReference type="SUPFAM" id="SSF51004">
    <property type="entry name" value="C-terminal (heme d1) domain of cytochrome cd1-nitrite reductase"/>
    <property type="match status" value="1"/>
</dbReference>